<dbReference type="EMBL" id="ATBP01000219">
    <property type="protein sequence ID" value="ETR71807.1"/>
    <property type="molecule type" value="Genomic_DNA"/>
</dbReference>
<keyword evidence="3" id="KW-0401">Integrin</keyword>
<keyword evidence="2" id="KW-0812">Transmembrane</keyword>
<dbReference type="GO" id="GO:0007229">
    <property type="term" value="P:integrin-mediated signaling pathway"/>
    <property type="evidence" value="ECO:0007669"/>
    <property type="project" value="UniProtKB-KW"/>
</dbReference>
<gene>
    <name evidence="3" type="ORF">OMM_02205</name>
</gene>
<protein>
    <submittedName>
        <fullName evidence="3">Integrin-like repeat-containing protein</fullName>
    </submittedName>
</protein>
<proteinExistence type="predicted"/>
<keyword evidence="2" id="KW-1133">Transmembrane helix</keyword>
<organism evidence="3 4">
    <name type="scientific">Candidatus Magnetoglobus multicellularis str. Araruama</name>
    <dbReference type="NCBI Taxonomy" id="890399"/>
    <lineage>
        <taxon>Bacteria</taxon>
        <taxon>Pseudomonadati</taxon>
        <taxon>Thermodesulfobacteriota</taxon>
        <taxon>Desulfobacteria</taxon>
        <taxon>Desulfobacterales</taxon>
        <taxon>Desulfobacteraceae</taxon>
        <taxon>Candidatus Magnetoglobus</taxon>
    </lineage>
</organism>
<dbReference type="InterPro" id="IPR013517">
    <property type="entry name" value="FG-GAP"/>
</dbReference>
<dbReference type="InterPro" id="IPR028994">
    <property type="entry name" value="Integrin_alpha_N"/>
</dbReference>
<name>A0A1V1PA87_9BACT</name>
<evidence type="ECO:0000313" key="4">
    <source>
        <dbReference type="Proteomes" id="UP000189670"/>
    </source>
</evidence>
<dbReference type="Pfam" id="PF13517">
    <property type="entry name" value="FG-GAP_3"/>
    <property type="match status" value="1"/>
</dbReference>
<accession>A0A1V1PA87</accession>
<evidence type="ECO:0000256" key="1">
    <source>
        <dbReference type="ARBA" id="ARBA00022729"/>
    </source>
</evidence>
<feature type="transmembrane region" description="Helical" evidence="2">
    <location>
        <begin position="9"/>
        <end position="30"/>
    </location>
</feature>
<reference evidence="4" key="1">
    <citation type="submission" date="2012-11" db="EMBL/GenBank/DDBJ databases">
        <authorList>
            <person name="Lucero-Rivera Y.E."/>
            <person name="Tovar-Ramirez D."/>
        </authorList>
    </citation>
    <scope>NUCLEOTIDE SEQUENCE [LARGE SCALE GENOMIC DNA]</scope>
    <source>
        <strain evidence="4">Araruama</strain>
    </source>
</reference>
<evidence type="ECO:0000313" key="3">
    <source>
        <dbReference type="EMBL" id="ETR71807.1"/>
    </source>
</evidence>
<sequence>MFHKESISIVTKTLSTIAALCILMGLIVLYNEHALAQDQNGILIVPFTINDKIQQPLLKKMIGDMLFTRLNAGHCMTVKEYRHMHPQASETLDVEQAKKVAQNNGLTHILVGSVSIFGGQYSIDAHIWTIHDQKPYFSHSVMAVSEKAVIPEIHQLCLRLNEAICKKSSNPQASKEKIGAFTYEIFPRLDVAIQCLSVADVNQDNRPELVASDNHSVYLFDLSTNPLNLLSHYDADNTHNIIWLDAADMDNNSRPEIYVTAVHRLEGHLVSFVLEWHQDQLNVILHDEPYYFRCYHRYDGTMQLIGQKQAMTHFFAKKVCLLKYYGQKLFVDTVQAIPPDSHFASFHQGNFTGPEKDYVIVRPNNQIEILDHALRRKWLSETLYAESKKMIILPRQTAQKAPHQEESFKYLNQRIQVADVDSDNIDEIIVSEQNAVSGSRLFKRYRQFQSGMITCLKWNGLGMIPLWKTPKISGYISDYIWFDKTGKGTMCVAVAAISKKFVFKSATTQILLFEYIQ</sequence>
<dbReference type="AlphaFoldDB" id="A0A1V1PA87"/>
<dbReference type="SUPFAM" id="SSF69318">
    <property type="entry name" value="Integrin alpha N-terminal domain"/>
    <property type="match status" value="1"/>
</dbReference>
<dbReference type="Proteomes" id="UP000189670">
    <property type="component" value="Unassembled WGS sequence"/>
</dbReference>
<keyword evidence="2" id="KW-0472">Membrane</keyword>
<evidence type="ECO:0000256" key="2">
    <source>
        <dbReference type="SAM" id="Phobius"/>
    </source>
</evidence>
<comment type="caution">
    <text evidence="3">The sequence shown here is derived from an EMBL/GenBank/DDBJ whole genome shotgun (WGS) entry which is preliminary data.</text>
</comment>
<keyword evidence="1" id="KW-0732">Signal</keyword>